<keyword evidence="1" id="KW-0539">Nucleus</keyword>
<dbReference type="PANTHER" id="PTHR35392:SF2">
    <property type="entry name" value="ZN(II)2CYS6 TRANSCRIPTION FACTOR (EUROFUNG)"/>
    <property type="match status" value="1"/>
</dbReference>
<dbReference type="CDD" id="cd00067">
    <property type="entry name" value="GAL4"/>
    <property type="match status" value="1"/>
</dbReference>
<dbReference type="Proteomes" id="UP000799291">
    <property type="component" value="Unassembled WGS sequence"/>
</dbReference>
<dbReference type="AlphaFoldDB" id="A0A6G1JKP8"/>
<organism evidence="3 4">
    <name type="scientific">Lentithecium fluviatile CBS 122367</name>
    <dbReference type="NCBI Taxonomy" id="1168545"/>
    <lineage>
        <taxon>Eukaryota</taxon>
        <taxon>Fungi</taxon>
        <taxon>Dikarya</taxon>
        <taxon>Ascomycota</taxon>
        <taxon>Pezizomycotina</taxon>
        <taxon>Dothideomycetes</taxon>
        <taxon>Pleosporomycetidae</taxon>
        <taxon>Pleosporales</taxon>
        <taxon>Massarineae</taxon>
        <taxon>Lentitheciaceae</taxon>
        <taxon>Lentithecium</taxon>
    </lineage>
</organism>
<evidence type="ECO:0000256" key="1">
    <source>
        <dbReference type="ARBA" id="ARBA00023242"/>
    </source>
</evidence>
<dbReference type="GO" id="GO:0008270">
    <property type="term" value="F:zinc ion binding"/>
    <property type="evidence" value="ECO:0007669"/>
    <property type="project" value="InterPro"/>
</dbReference>
<dbReference type="InterPro" id="IPR052973">
    <property type="entry name" value="Fungal_sec-metab_reg_TF"/>
</dbReference>
<evidence type="ECO:0008006" key="5">
    <source>
        <dbReference type="Google" id="ProtNLM"/>
    </source>
</evidence>
<dbReference type="GO" id="GO:0000981">
    <property type="term" value="F:DNA-binding transcription factor activity, RNA polymerase II-specific"/>
    <property type="evidence" value="ECO:0007669"/>
    <property type="project" value="InterPro"/>
</dbReference>
<dbReference type="EMBL" id="MU005570">
    <property type="protein sequence ID" value="KAF2690729.1"/>
    <property type="molecule type" value="Genomic_DNA"/>
</dbReference>
<sequence length="568" mass="63787">MASTISNHGRKRDERRAPQRGNKRQKTSKATAAGVFSCFTLDGNDVNLHRRSAFSSKRKEEVKGIRRKGACLRCRLLKRACSGEDPCKTCIAAARAAANSKALMWMECIRPSFQAINIFENGTTMPDQARINDIIADLLNDDVYLDFHIPFELNIEAASSQLARWLSDEESASAFSVVGVFSCSTNTNLLHNALDPSLGKDLRLFVHLTTHLYTTGMQGGYQLYTDQEIQSVRDCVGNRLLLALDPLLRPSEIEASEDKLAKLRALFLLLLGTIVGMRYTCSEVFEEPNAYMTELECKQDALLRLLCHYLIYIGKATALLENSSDEKNLLQSWRTQWNKPAAFTWNSTQGLEMHYRIEPPADWIVSSSEDESLSSIDIDLSEFDDTALFTQDSDLLKCSTCDTFWTFLNEEGLCQLCQPTIQSDSHDAEHMLLADDIRSLGPDDFSTFTQKPFDFGFDDHTYSFENTLEIPRVGDGSDCWKRPQFEYLAACSADETTIPSRDSDRAGVPRVISQRGSGRSPVYACAFVKTNPLHDRGKRIRAVGNCTSTNAVVNTYERVEPSEYLSYL</sequence>
<protein>
    <recommendedName>
        <fullName evidence="5">Zn(2)-C6 fungal-type domain-containing protein</fullName>
    </recommendedName>
</protein>
<feature type="region of interest" description="Disordered" evidence="2">
    <location>
        <begin position="1"/>
        <end position="29"/>
    </location>
</feature>
<dbReference type="OrthoDB" id="5426982at2759"/>
<name>A0A6G1JKP8_9PLEO</name>
<accession>A0A6G1JKP8</accession>
<evidence type="ECO:0000256" key="2">
    <source>
        <dbReference type="SAM" id="MobiDB-lite"/>
    </source>
</evidence>
<keyword evidence="4" id="KW-1185">Reference proteome</keyword>
<proteinExistence type="predicted"/>
<evidence type="ECO:0000313" key="4">
    <source>
        <dbReference type="Proteomes" id="UP000799291"/>
    </source>
</evidence>
<dbReference type="InterPro" id="IPR001138">
    <property type="entry name" value="Zn2Cys6_DnaBD"/>
</dbReference>
<gene>
    <name evidence="3" type="ORF">K458DRAFT_482930</name>
</gene>
<evidence type="ECO:0000313" key="3">
    <source>
        <dbReference type="EMBL" id="KAF2690729.1"/>
    </source>
</evidence>
<dbReference type="PANTHER" id="PTHR35392">
    <property type="entry name" value="ZN(II)2CYS6 TRANSCRIPTION FACTOR (EUROFUNG)-RELATED-RELATED"/>
    <property type="match status" value="1"/>
</dbReference>
<reference evidence="3" key="1">
    <citation type="journal article" date="2020" name="Stud. Mycol.">
        <title>101 Dothideomycetes genomes: a test case for predicting lifestyles and emergence of pathogens.</title>
        <authorList>
            <person name="Haridas S."/>
            <person name="Albert R."/>
            <person name="Binder M."/>
            <person name="Bloem J."/>
            <person name="Labutti K."/>
            <person name="Salamov A."/>
            <person name="Andreopoulos B."/>
            <person name="Baker S."/>
            <person name="Barry K."/>
            <person name="Bills G."/>
            <person name="Bluhm B."/>
            <person name="Cannon C."/>
            <person name="Castanera R."/>
            <person name="Culley D."/>
            <person name="Daum C."/>
            <person name="Ezra D."/>
            <person name="Gonzalez J."/>
            <person name="Henrissat B."/>
            <person name="Kuo A."/>
            <person name="Liang C."/>
            <person name="Lipzen A."/>
            <person name="Lutzoni F."/>
            <person name="Magnuson J."/>
            <person name="Mondo S."/>
            <person name="Nolan M."/>
            <person name="Ohm R."/>
            <person name="Pangilinan J."/>
            <person name="Park H.-J."/>
            <person name="Ramirez L."/>
            <person name="Alfaro M."/>
            <person name="Sun H."/>
            <person name="Tritt A."/>
            <person name="Yoshinaga Y."/>
            <person name="Zwiers L.-H."/>
            <person name="Turgeon B."/>
            <person name="Goodwin S."/>
            <person name="Spatafora J."/>
            <person name="Crous P."/>
            <person name="Grigoriev I."/>
        </authorList>
    </citation>
    <scope>NUCLEOTIDE SEQUENCE</scope>
    <source>
        <strain evidence="3">CBS 122367</strain>
    </source>
</reference>